<dbReference type="InParanoid" id="A0A507B4Z5"/>
<evidence type="ECO:0000256" key="4">
    <source>
        <dbReference type="ARBA" id="ARBA00022481"/>
    </source>
</evidence>
<accession>A0A507B4Z5</accession>
<keyword evidence="6" id="KW-0597">Phosphoprotein</keyword>
<dbReference type="FunFam" id="3.40.1000.30:FF:000006">
    <property type="entry name" value="Chromosome 8, whole genome shotgun sequence"/>
    <property type="match status" value="1"/>
</dbReference>
<feature type="compositionally biased region" description="Gly residues" evidence="11">
    <location>
        <begin position="362"/>
        <end position="392"/>
    </location>
</feature>
<keyword evidence="9" id="KW-0007">Acetylation</keyword>
<dbReference type="GO" id="GO:0000502">
    <property type="term" value="C:proteasome complex"/>
    <property type="evidence" value="ECO:0007669"/>
    <property type="project" value="UniProtKB-KW"/>
</dbReference>
<comment type="function">
    <text evidence="10">Plays an important role in control of proteasome function. Inhibits the hydrolysis of protein and peptide substrates by the 20S proteasome. Also inhibits the activation of the proteasome by the proteasome regulatory proteins PA700 and PA28.</text>
</comment>
<dbReference type="GO" id="GO:0070628">
    <property type="term" value="F:proteasome binding"/>
    <property type="evidence" value="ECO:0007669"/>
    <property type="project" value="InterPro"/>
</dbReference>
<evidence type="ECO:0000256" key="7">
    <source>
        <dbReference type="ARBA" id="ARBA00022824"/>
    </source>
</evidence>
<dbReference type="InterPro" id="IPR013886">
    <property type="entry name" value="PI31_Prot_C"/>
</dbReference>
<comment type="caution">
    <text evidence="14">The sequence shown here is derived from an EMBL/GenBank/DDBJ whole genome shotgun (WGS) entry which is preliminary data.</text>
</comment>
<sequence>MTSNPLRPEALLQAMADALPNPGDGTSAMSSSYEALALFTHACMTSLGFRLLGFNEDQKMESECQSCAPRLPSKWNASFNSHSFLYAHGQSSMNFVIKVDRLGGKAEIRGLGVGDERINRLEVAARDYISSAALPVRISTTEESQGEGGGEGGGNAQEDRTDLPDKLRRVFISDERVADLATLIKINIIQKLVPGLQKEGYQESEDPDDREARRDADRAGRVGPRQPPRAPGEPPDPARPYPHDDPLAAPPRRPVPAGDFPPPDFEDEYEINRPPRGGPLPGFMPGLGHDDLYPPGLGPHDPLRPTLGGGGLPRPGGPSGMHPTPHDPLFGGRGGSGDGDGFDPQVPPGARFDPLGPPGAGPRFGGGRGRGPFGGGGPGGVGFGGFGGGDII</sequence>
<dbReference type="OrthoDB" id="68090at2759"/>
<evidence type="ECO:0000256" key="3">
    <source>
        <dbReference type="ARBA" id="ARBA00006405"/>
    </source>
</evidence>
<feature type="domain" description="PI31 proteasome regulator N-terminal" evidence="13">
    <location>
        <begin position="26"/>
        <end position="199"/>
    </location>
</feature>
<feature type="compositionally biased region" description="Basic and acidic residues" evidence="11">
    <location>
        <begin position="210"/>
        <end position="220"/>
    </location>
</feature>
<dbReference type="InterPro" id="IPR021625">
    <property type="entry name" value="PI31_Prot_N"/>
</dbReference>
<dbReference type="AlphaFoldDB" id="A0A507B4Z5"/>
<dbReference type="STRING" id="1093900.A0A507B4Z5"/>
<evidence type="ECO:0000256" key="10">
    <source>
        <dbReference type="ARBA" id="ARBA00024805"/>
    </source>
</evidence>
<gene>
    <name evidence="14" type="ORF">E0L32_000550</name>
</gene>
<keyword evidence="15" id="KW-1185">Reference proteome</keyword>
<keyword evidence="8" id="KW-0647">Proteasome</keyword>
<dbReference type="EMBL" id="SKBQ01000002">
    <property type="protein sequence ID" value="TPX14156.1"/>
    <property type="molecule type" value="Genomic_DNA"/>
</dbReference>
<evidence type="ECO:0000256" key="6">
    <source>
        <dbReference type="ARBA" id="ARBA00022553"/>
    </source>
</evidence>
<dbReference type="GO" id="GO:0005783">
    <property type="term" value="C:endoplasmic reticulum"/>
    <property type="evidence" value="ECO:0007669"/>
    <property type="project" value="UniProtKB-SubCell"/>
</dbReference>
<dbReference type="InterPro" id="IPR045128">
    <property type="entry name" value="PI31-like"/>
</dbReference>
<dbReference type="RefSeq" id="XP_030995867.1">
    <property type="nucleotide sequence ID" value="XM_031140036.1"/>
</dbReference>
<feature type="compositionally biased region" description="Gly residues" evidence="11">
    <location>
        <begin position="146"/>
        <end position="155"/>
    </location>
</feature>
<dbReference type="PANTHER" id="PTHR13266">
    <property type="entry name" value="PROTEASOME INHIBITOR"/>
    <property type="match status" value="1"/>
</dbReference>
<protein>
    <submittedName>
        <fullName evidence="14">Uncharacterized protein</fullName>
    </submittedName>
</protein>
<feature type="compositionally biased region" description="Gly residues" evidence="11">
    <location>
        <begin position="307"/>
        <end position="319"/>
    </location>
</feature>
<dbReference type="Pfam" id="PF08577">
    <property type="entry name" value="PI31_Prot_C"/>
    <property type="match status" value="1"/>
</dbReference>
<comment type="subcellular location">
    <subcellularLocation>
        <location evidence="2">Cytoplasm</location>
    </subcellularLocation>
    <subcellularLocation>
        <location evidence="1">Endoplasmic reticulum</location>
    </subcellularLocation>
</comment>
<evidence type="ECO:0000256" key="2">
    <source>
        <dbReference type="ARBA" id="ARBA00004496"/>
    </source>
</evidence>
<evidence type="ECO:0000256" key="9">
    <source>
        <dbReference type="ARBA" id="ARBA00022990"/>
    </source>
</evidence>
<evidence type="ECO:0000256" key="8">
    <source>
        <dbReference type="ARBA" id="ARBA00022942"/>
    </source>
</evidence>
<evidence type="ECO:0000313" key="14">
    <source>
        <dbReference type="EMBL" id="TPX14156.1"/>
    </source>
</evidence>
<feature type="region of interest" description="Disordered" evidence="11">
    <location>
        <begin position="137"/>
        <end position="162"/>
    </location>
</feature>
<dbReference type="GO" id="GO:0043161">
    <property type="term" value="P:proteasome-mediated ubiquitin-dependent protein catabolic process"/>
    <property type="evidence" value="ECO:0007669"/>
    <property type="project" value="InterPro"/>
</dbReference>
<name>A0A507B4Z5_9PEZI</name>
<feature type="region of interest" description="Disordered" evidence="11">
    <location>
        <begin position="197"/>
        <end position="392"/>
    </location>
</feature>
<dbReference type="Pfam" id="PF11566">
    <property type="entry name" value="PI31_Prot_N"/>
    <property type="match status" value="1"/>
</dbReference>
<keyword evidence="5" id="KW-0963">Cytoplasm</keyword>
<feature type="compositionally biased region" description="Pro residues" evidence="11">
    <location>
        <begin position="248"/>
        <end position="263"/>
    </location>
</feature>
<evidence type="ECO:0000256" key="5">
    <source>
        <dbReference type="ARBA" id="ARBA00022490"/>
    </source>
</evidence>
<reference evidence="14 15" key="1">
    <citation type="submission" date="2019-06" db="EMBL/GenBank/DDBJ databases">
        <title>Draft genome sequence of the filamentous fungus Phialemoniopsis curvata isolated from diesel fuel.</title>
        <authorList>
            <person name="Varaljay V.A."/>
            <person name="Lyon W.J."/>
            <person name="Crouch A.L."/>
            <person name="Drake C.E."/>
            <person name="Hollomon J.M."/>
            <person name="Nadeau L.J."/>
            <person name="Nunn H.S."/>
            <person name="Stevenson B.S."/>
            <person name="Bojanowski C.L."/>
            <person name="Crookes-Goodson W.J."/>
        </authorList>
    </citation>
    <scope>NUCLEOTIDE SEQUENCE [LARGE SCALE GENOMIC DNA]</scope>
    <source>
        <strain evidence="14 15">D216</strain>
    </source>
</reference>
<dbReference type="GO" id="GO:0004866">
    <property type="term" value="F:endopeptidase inhibitor activity"/>
    <property type="evidence" value="ECO:0007669"/>
    <property type="project" value="InterPro"/>
</dbReference>
<dbReference type="Gene3D" id="3.40.1000.30">
    <property type="match status" value="1"/>
</dbReference>
<keyword evidence="7" id="KW-0256">Endoplasmic reticulum</keyword>
<evidence type="ECO:0000256" key="1">
    <source>
        <dbReference type="ARBA" id="ARBA00004240"/>
    </source>
</evidence>
<feature type="domain" description="PI31 proteasome regulator C-terminal" evidence="12">
    <location>
        <begin position="287"/>
        <end position="357"/>
    </location>
</feature>
<organism evidence="14 15">
    <name type="scientific">Thyridium curvatum</name>
    <dbReference type="NCBI Taxonomy" id="1093900"/>
    <lineage>
        <taxon>Eukaryota</taxon>
        <taxon>Fungi</taxon>
        <taxon>Dikarya</taxon>
        <taxon>Ascomycota</taxon>
        <taxon>Pezizomycotina</taxon>
        <taxon>Sordariomycetes</taxon>
        <taxon>Sordariomycetidae</taxon>
        <taxon>Thyridiales</taxon>
        <taxon>Thyridiaceae</taxon>
        <taxon>Thyridium</taxon>
    </lineage>
</organism>
<comment type="similarity">
    <text evidence="3">Belongs to the proteasome inhibitor PI31 family.</text>
</comment>
<evidence type="ECO:0000256" key="11">
    <source>
        <dbReference type="SAM" id="MobiDB-lite"/>
    </source>
</evidence>
<proteinExistence type="inferred from homology"/>
<dbReference type="GeneID" id="41967997"/>
<evidence type="ECO:0000313" key="15">
    <source>
        <dbReference type="Proteomes" id="UP000319257"/>
    </source>
</evidence>
<feature type="compositionally biased region" description="Pro residues" evidence="11">
    <location>
        <begin position="225"/>
        <end position="240"/>
    </location>
</feature>
<dbReference type="PANTHER" id="PTHR13266:SF1">
    <property type="entry name" value="PROTEASOME INHIBITOR PI31 SUBUNIT"/>
    <property type="match status" value="1"/>
</dbReference>
<keyword evidence="4" id="KW-0488">Methylation</keyword>
<evidence type="ECO:0000259" key="13">
    <source>
        <dbReference type="Pfam" id="PF11566"/>
    </source>
</evidence>
<dbReference type="Proteomes" id="UP000319257">
    <property type="component" value="Unassembled WGS sequence"/>
</dbReference>
<evidence type="ECO:0000259" key="12">
    <source>
        <dbReference type="Pfam" id="PF08577"/>
    </source>
</evidence>